<evidence type="ECO:0000313" key="6">
    <source>
        <dbReference type="EMBL" id="MEN5379456.1"/>
    </source>
</evidence>
<dbReference type="Proteomes" id="UP001409291">
    <property type="component" value="Unassembled WGS sequence"/>
</dbReference>
<accession>A0ABV0BXQ5</accession>
<protein>
    <submittedName>
        <fullName evidence="6">TetR/AcrR family transcriptional regulator</fullName>
    </submittedName>
</protein>
<evidence type="ECO:0000313" key="7">
    <source>
        <dbReference type="Proteomes" id="UP001409291"/>
    </source>
</evidence>
<proteinExistence type="predicted"/>
<dbReference type="InterPro" id="IPR011075">
    <property type="entry name" value="TetR_C"/>
</dbReference>
<dbReference type="SUPFAM" id="SSF48498">
    <property type="entry name" value="Tetracyclin repressor-like, C-terminal domain"/>
    <property type="match status" value="1"/>
</dbReference>
<dbReference type="Pfam" id="PF16925">
    <property type="entry name" value="TetR_C_13"/>
    <property type="match status" value="1"/>
</dbReference>
<organism evidence="6 7">
    <name type="scientific">Sphingobacterium kitahiroshimense</name>
    <dbReference type="NCBI Taxonomy" id="470446"/>
    <lineage>
        <taxon>Bacteria</taxon>
        <taxon>Pseudomonadati</taxon>
        <taxon>Bacteroidota</taxon>
        <taxon>Sphingobacteriia</taxon>
        <taxon>Sphingobacteriales</taxon>
        <taxon>Sphingobacteriaceae</taxon>
        <taxon>Sphingobacterium</taxon>
    </lineage>
</organism>
<dbReference type="Gene3D" id="1.10.357.10">
    <property type="entry name" value="Tetracycline Repressor, domain 2"/>
    <property type="match status" value="1"/>
</dbReference>
<dbReference type="RefSeq" id="WP_346582220.1">
    <property type="nucleotide sequence ID" value="NZ_JBDJNQ010000010.1"/>
</dbReference>
<reference evidence="6 7" key="1">
    <citation type="submission" date="2024-04" db="EMBL/GenBank/DDBJ databases">
        <title>WGS of bacteria from Torrens River.</title>
        <authorList>
            <person name="Wyrsch E.R."/>
            <person name="Drigo B."/>
        </authorList>
    </citation>
    <scope>NUCLEOTIDE SEQUENCE [LARGE SCALE GENOMIC DNA]</scope>
    <source>
        <strain evidence="6 7">TWI391</strain>
    </source>
</reference>
<dbReference type="InterPro" id="IPR009057">
    <property type="entry name" value="Homeodomain-like_sf"/>
</dbReference>
<gene>
    <name evidence="6" type="ORF">ABE541_19475</name>
</gene>
<dbReference type="PANTHER" id="PTHR47506">
    <property type="entry name" value="TRANSCRIPTIONAL REGULATORY PROTEIN"/>
    <property type="match status" value="1"/>
</dbReference>
<keyword evidence="2 4" id="KW-0238">DNA-binding</keyword>
<evidence type="ECO:0000256" key="3">
    <source>
        <dbReference type="ARBA" id="ARBA00023163"/>
    </source>
</evidence>
<feature type="DNA-binding region" description="H-T-H motif" evidence="4">
    <location>
        <begin position="29"/>
        <end position="48"/>
    </location>
</feature>
<dbReference type="SUPFAM" id="SSF46689">
    <property type="entry name" value="Homeodomain-like"/>
    <property type="match status" value="1"/>
</dbReference>
<sequence length="191" mass="21875">MARNKEFDPTEKLEKARALFWEKGYHATSMQELVSQMKVNRGSMYTTYGDKHQLFVESLQNYALETYSAYQKAAVGENSPLRCIELIVKKAIARSFEENKVCMIVKSSFEMAPHDEEVKVLLKKLSNALITIFQEFIEKAQQAGEISAGKDARQLAQFIVGNFAGLWQMQSLYNDKKMVEQMAENMLAILR</sequence>
<keyword evidence="7" id="KW-1185">Reference proteome</keyword>
<evidence type="ECO:0000256" key="2">
    <source>
        <dbReference type="ARBA" id="ARBA00023125"/>
    </source>
</evidence>
<evidence type="ECO:0000259" key="5">
    <source>
        <dbReference type="PROSITE" id="PS50977"/>
    </source>
</evidence>
<dbReference type="EMBL" id="JBDJNQ010000010">
    <property type="protein sequence ID" value="MEN5379456.1"/>
    <property type="molecule type" value="Genomic_DNA"/>
</dbReference>
<dbReference type="InterPro" id="IPR001647">
    <property type="entry name" value="HTH_TetR"/>
</dbReference>
<keyword evidence="1" id="KW-0805">Transcription regulation</keyword>
<name>A0ABV0BXQ5_9SPHI</name>
<keyword evidence="3" id="KW-0804">Transcription</keyword>
<dbReference type="InterPro" id="IPR036271">
    <property type="entry name" value="Tet_transcr_reg_TetR-rel_C_sf"/>
</dbReference>
<dbReference type="Pfam" id="PF00440">
    <property type="entry name" value="TetR_N"/>
    <property type="match status" value="1"/>
</dbReference>
<feature type="domain" description="HTH tetR-type" evidence="5">
    <location>
        <begin position="6"/>
        <end position="66"/>
    </location>
</feature>
<dbReference type="Gene3D" id="1.10.10.60">
    <property type="entry name" value="Homeodomain-like"/>
    <property type="match status" value="1"/>
</dbReference>
<evidence type="ECO:0000256" key="1">
    <source>
        <dbReference type="ARBA" id="ARBA00023015"/>
    </source>
</evidence>
<dbReference type="PROSITE" id="PS50977">
    <property type="entry name" value="HTH_TETR_2"/>
    <property type="match status" value="1"/>
</dbReference>
<evidence type="ECO:0000256" key="4">
    <source>
        <dbReference type="PROSITE-ProRule" id="PRU00335"/>
    </source>
</evidence>
<dbReference type="PANTHER" id="PTHR47506:SF10">
    <property type="entry name" value="TRANSCRIPTIONAL REGULATORY PROTEIN"/>
    <property type="match status" value="1"/>
</dbReference>
<comment type="caution">
    <text evidence="6">The sequence shown here is derived from an EMBL/GenBank/DDBJ whole genome shotgun (WGS) entry which is preliminary data.</text>
</comment>